<reference evidence="6 7" key="1">
    <citation type="submission" date="2024-01" db="EMBL/GenBank/DDBJ databases">
        <authorList>
            <person name="Allen C."/>
            <person name="Tagirdzhanova G."/>
        </authorList>
    </citation>
    <scope>NUCLEOTIDE SEQUENCE [LARGE SCALE GENOMIC DNA]</scope>
</reference>
<protein>
    <recommendedName>
        <fullName evidence="5">LIM zinc-binding domain-containing protein</fullName>
    </recommendedName>
</protein>
<feature type="compositionally biased region" description="Polar residues" evidence="4">
    <location>
        <begin position="105"/>
        <end position="121"/>
    </location>
</feature>
<dbReference type="CDD" id="cd08368">
    <property type="entry name" value="LIM"/>
    <property type="match status" value="1"/>
</dbReference>
<gene>
    <name evidence="6" type="ORF">SBRCBS47491_007832</name>
</gene>
<feature type="compositionally biased region" description="Low complexity" evidence="4">
    <location>
        <begin position="39"/>
        <end position="53"/>
    </location>
</feature>
<feature type="compositionally biased region" description="Polar residues" evidence="4">
    <location>
        <begin position="84"/>
        <end position="96"/>
    </location>
</feature>
<name>A0ABP0CGR6_9PEZI</name>
<keyword evidence="2 3" id="KW-0862">Zinc</keyword>
<feature type="domain" description="LIM zinc-binding" evidence="5">
    <location>
        <begin position="1031"/>
        <end position="1095"/>
    </location>
</feature>
<dbReference type="PROSITE" id="PS50023">
    <property type="entry name" value="LIM_DOMAIN_2"/>
    <property type="match status" value="2"/>
</dbReference>
<feature type="compositionally biased region" description="Low complexity" evidence="4">
    <location>
        <begin position="542"/>
        <end position="556"/>
    </location>
</feature>
<feature type="compositionally biased region" description="Low complexity" evidence="4">
    <location>
        <begin position="349"/>
        <end position="363"/>
    </location>
</feature>
<evidence type="ECO:0000256" key="1">
    <source>
        <dbReference type="ARBA" id="ARBA00022723"/>
    </source>
</evidence>
<evidence type="ECO:0000256" key="3">
    <source>
        <dbReference type="PROSITE-ProRule" id="PRU00125"/>
    </source>
</evidence>
<dbReference type="InterPro" id="IPR001781">
    <property type="entry name" value="Znf_LIM"/>
</dbReference>
<evidence type="ECO:0000256" key="4">
    <source>
        <dbReference type="SAM" id="MobiDB-lite"/>
    </source>
</evidence>
<feature type="compositionally biased region" description="Low complexity" evidence="4">
    <location>
        <begin position="267"/>
        <end position="315"/>
    </location>
</feature>
<evidence type="ECO:0000313" key="7">
    <source>
        <dbReference type="Proteomes" id="UP001642406"/>
    </source>
</evidence>
<dbReference type="Pfam" id="PF00412">
    <property type="entry name" value="LIM"/>
    <property type="match status" value="2"/>
</dbReference>
<organism evidence="6 7">
    <name type="scientific">Sporothrix bragantina</name>
    <dbReference type="NCBI Taxonomy" id="671064"/>
    <lineage>
        <taxon>Eukaryota</taxon>
        <taxon>Fungi</taxon>
        <taxon>Dikarya</taxon>
        <taxon>Ascomycota</taxon>
        <taxon>Pezizomycotina</taxon>
        <taxon>Sordariomycetes</taxon>
        <taxon>Sordariomycetidae</taxon>
        <taxon>Ophiostomatales</taxon>
        <taxon>Ophiostomataceae</taxon>
        <taxon>Sporothrix</taxon>
    </lineage>
</organism>
<comment type="caution">
    <text evidence="6">The sequence shown here is derived from an EMBL/GenBank/DDBJ whole genome shotgun (WGS) entry which is preliminary data.</text>
</comment>
<feature type="compositionally biased region" description="Polar residues" evidence="4">
    <location>
        <begin position="455"/>
        <end position="466"/>
    </location>
</feature>
<accession>A0ABP0CGR6</accession>
<dbReference type="PROSITE" id="PS00478">
    <property type="entry name" value="LIM_DOMAIN_1"/>
    <property type="match status" value="1"/>
</dbReference>
<evidence type="ECO:0000259" key="5">
    <source>
        <dbReference type="PROSITE" id="PS50023"/>
    </source>
</evidence>
<keyword evidence="3" id="KW-0440">LIM domain</keyword>
<dbReference type="PANTHER" id="PTHR24216">
    <property type="entry name" value="PAXILLIN-RELATED"/>
    <property type="match status" value="1"/>
</dbReference>
<feature type="region of interest" description="Disordered" evidence="4">
    <location>
        <begin position="1"/>
        <end position="66"/>
    </location>
</feature>
<feature type="region of interest" description="Disordered" evidence="4">
    <location>
        <begin position="453"/>
        <end position="770"/>
    </location>
</feature>
<feature type="compositionally biased region" description="Low complexity" evidence="4">
    <location>
        <begin position="808"/>
        <end position="819"/>
    </location>
</feature>
<keyword evidence="7" id="KW-1185">Reference proteome</keyword>
<keyword evidence="1 3" id="KW-0479">Metal-binding</keyword>
<feature type="domain" description="LIM zinc-binding" evidence="5">
    <location>
        <begin position="968"/>
        <end position="1028"/>
    </location>
</feature>
<dbReference type="SUPFAM" id="SSF57716">
    <property type="entry name" value="Glucocorticoid receptor-like (DNA-binding domain)"/>
    <property type="match status" value="2"/>
</dbReference>
<feature type="compositionally biased region" description="Low complexity" evidence="4">
    <location>
        <begin position="640"/>
        <end position="663"/>
    </location>
</feature>
<feature type="region of interest" description="Disordered" evidence="4">
    <location>
        <begin position="218"/>
        <end position="422"/>
    </location>
</feature>
<proteinExistence type="predicted"/>
<feature type="compositionally biased region" description="Basic and acidic residues" evidence="4">
    <location>
        <begin position="492"/>
        <end position="518"/>
    </location>
</feature>
<feature type="region of interest" description="Disordered" evidence="4">
    <location>
        <begin position="807"/>
        <end position="857"/>
    </location>
</feature>
<feature type="compositionally biased region" description="Polar residues" evidence="4">
    <location>
        <begin position="664"/>
        <end position="680"/>
    </location>
</feature>
<feature type="compositionally biased region" description="Polar residues" evidence="4">
    <location>
        <begin position="15"/>
        <end position="25"/>
    </location>
</feature>
<dbReference type="Proteomes" id="UP001642406">
    <property type="component" value="Unassembled WGS sequence"/>
</dbReference>
<dbReference type="Gene3D" id="2.10.110.10">
    <property type="entry name" value="Cysteine Rich Protein"/>
    <property type="match status" value="3"/>
</dbReference>
<dbReference type="SMART" id="SM00132">
    <property type="entry name" value="LIM"/>
    <property type="match status" value="3"/>
</dbReference>
<evidence type="ECO:0000313" key="6">
    <source>
        <dbReference type="EMBL" id="CAK7231143.1"/>
    </source>
</evidence>
<evidence type="ECO:0000256" key="2">
    <source>
        <dbReference type="ARBA" id="ARBA00022833"/>
    </source>
</evidence>
<dbReference type="PANTHER" id="PTHR24216:SF8">
    <property type="entry name" value="PAXILLIN, ISOFORM F"/>
    <property type="match status" value="1"/>
</dbReference>
<sequence>MSAMAARGKPKDRTPSGNYMSNDQFANYLADLRNNRIARPGGARPLPSSSASPSRRDSGRVSIGSRVSFGASTVAGAAEALSIANPTHQRSQSDAPSVSGRPSLGAQSIAGSVSSRYSTVSGRGRDYYPKTAAPVAAEVAARPLRPDEVVPTDTYMESGQRWMEKEEVVSLRYALEDMDLKQQNKALIPTPDGETDPDEQRIYNAALDEAADLVWQHQNGIKPPEPGAPYQYKHHLRKDSYAHARTASVGRYGDDIEPTGLARDPASRSVSTSSAGSSVDLSGSRRSRHSFGSNRVASNGSASRSGSGSNSARQSLDQTRDSTSVAPAAGGSLRSKGYKGLAGGPRPMASSSSSAANSKATAAGRRRSSMKRNISGEIEKPFSGDQIYEEPETSTPDKRAKIARTATEPTPTSAGILQAKPESMVNTSLDGAVVNATPSSGLAKLVSRFEIHRNPPSQSRNPQYTVNGAGDIAADGQPVLPKKSSVASLSDVPRKNGVEIRSDDIRSATSMKLKDRNPKLPTPSYVSDTPGRPIVSFDANWKAPAPADEAATDAKPGVPRETNFPSSSSSSTSGGGSSGANNNKTAVPVGGGPLNKMRKISPKNIFARRAQQKQQAAAAAQIAPVTHATDFRPPQPVAPQQPQQQHVGDSQQQHQPQQQPRPQTRNIFNRPSASKVSSGAASRPGVATSTPAPPPPVPTICVSEDPTPASLSRSPMPIPTISVSEDPAPSAPAPRHQTSAPPQIPTIVVPGDDDEPADSPPPASRSDIPDILIPGYGRNARNSVAPPIPVIVTPDDHMSTAPFPPVITTTPASSSSARPLPTPVGPAGGNQAPRGHWSRAHGHHPAPPSSSTGSVMGSRATARCHECRYPIEGRFIALAGLPGAASGSSNGSERFHPQCFRCYSCGTGLEALEISPEPDNFRAARLDRIARRARGEILEEAPGETMGEDGDDRLRFFCHLDWHEQFAPRCKHCTTPIVGEHVVALGEHWHVGHFFCAECGDPFGPGATHIEKDGYAWCVSCQTRRTERKAPKCRACGKAVIGQYVQALAAEWHDDCFRCAVCSGGFDDGQIFPREGKCGLMQVVCTICRQRELKA</sequence>
<dbReference type="EMBL" id="CAWUHC010000092">
    <property type="protein sequence ID" value="CAK7231143.1"/>
    <property type="molecule type" value="Genomic_DNA"/>
</dbReference>
<feature type="region of interest" description="Disordered" evidence="4">
    <location>
        <begin position="82"/>
        <end position="128"/>
    </location>
</feature>
<feature type="compositionally biased region" description="Low complexity" evidence="4">
    <location>
        <begin position="607"/>
        <end position="623"/>
    </location>
</feature>